<accession>A0A4R0ITQ5</accession>
<protein>
    <recommendedName>
        <fullName evidence="3">FAD-dependent oxidoreductase</fullName>
    </recommendedName>
</protein>
<evidence type="ECO:0000313" key="1">
    <source>
        <dbReference type="EMBL" id="TCC34896.1"/>
    </source>
</evidence>
<evidence type="ECO:0000313" key="2">
    <source>
        <dbReference type="Proteomes" id="UP000292695"/>
    </source>
</evidence>
<reference evidence="1 2" key="1">
    <citation type="submission" date="2019-02" db="EMBL/GenBank/DDBJ databases">
        <title>Kribbella capetownensis sp. nov. and Kribbella speibonae sp. nov., isolated from soil.</title>
        <authorList>
            <person name="Curtis S.M."/>
            <person name="Norton I."/>
            <person name="Everest G.J."/>
            <person name="Meyers P.R."/>
        </authorList>
    </citation>
    <scope>NUCLEOTIDE SEQUENCE [LARGE SCALE GENOMIC DNA]</scope>
    <source>
        <strain evidence="1 2">DSM 27082</strain>
    </source>
</reference>
<dbReference type="PROSITE" id="PS51257">
    <property type="entry name" value="PROKAR_LIPOPROTEIN"/>
    <property type="match status" value="1"/>
</dbReference>
<keyword evidence="2" id="KW-1185">Reference proteome</keyword>
<organism evidence="1 2">
    <name type="scientific">Kribbella sindirgiensis</name>
    <dbReference type="NCBI Taxonomy" id="1124744"/>
    <lineage>
        <taxon>Bacteria</taxon>
        <taxon>Bacillati</taxon>
        <taxon>Actinomycetota</taxon>
        <taxon>Actinomycetes</taxon>
        <taxon>Propionibacteriales</taxon>
        <taxon>Kribbellaceae</taxon>
        <taxon>Kribbella</taxon>
    </lineage>
</organism>
<name>A0A4R0ITQ5_9ACTN</name>
<dbReference type="SUPFAM" id="SSF51905">
    <property type="entry name" value="FAD/NAD(P)-binding domain"/>
    <property type="match status" value="1"/>
</dbReference>
<comment type="caution">
    <text evidence="1">The sequence shown here is derived from an EMBL/GenBank/DDBJ whole genome shotgun (WGS) entry which is preliminary data.</text>
</comment>
<gene>
    <name evidence="1" type="ORF">E0H50_13465</name>
</gene>
<dbReference type="Proteomes" id="UP000292695">
    <property type="component" value="Unassembled WGS sequence"/>
</dbReference>
<dbReference type="EMBL" id="SJKA01000004">
    <property type="protein sequence ID" value="TCC34896.1"/>
    <property type="molecule type" value="Genomic_DNA"/>
</dbReference>
<sequence>MSRAVIAGGSVAGLACALILAAHGHEVHIAERDLPDTDRRRSVPHWQHPHLFREQTHRVLERFAPDVLAEVRAAGGEERVVQGHRAAEDDGRRRSTVLLVRRAVLEAALRRAVTRRSSITYAAGTEVSGLCFANAVAPRRVIGVRTTRGPLLADLVVSAGGRRDRTSEWLLGDGAPAPWLLETSTHLTMYSRFYRLRQDAAPGPLDSPVSAGGVYDGFAGKLLLADNNLFSVSFGVLPDDPELKLLREPAFFAAAAAQLPAIAAWVDPNRSRPVTDRPLAIGALRNRLRRLVSHDGRPVVHGLHLVGDSLCMTNQVFALGVSLALEQAVIISEALRKYPTDLAAQTLEVDKEVVGRIAPHFEDVVAQDRARTEMWRAAYASSGREPDLSGIHAATVSDLDRRLTRQQLLRELRRAG</sequence>
<dbReference type="AlphaFoldDB" id="A0A4R0ITQ5"/>
<dbReference type="RefSeq" id="WP_131287707.1">
    <property type="nucleotide sequence ID" value="NZ_SJKA01000004.1"/>
</dbReference>
<evidence type="ECO:0008006" key="3">
    <source>
        <dbReference type="Google" id="ProtNLM"/>
    </source>
</evidence>
<dbReference type="OrthoDB" id="9790035at2"/>
<proteinExistence type="predicted"/>
<dbReference type="InterPro" id="IPR036188">
    <property type="entry name" value="FAD/NAD-bd_sf"/>
</dbReference>
<dbReference type="Gene3D" id="3.50.50.60">
    <property type="entry name" value="FAD/NAD(P)-binding domain"/>
    <property type="match status" value="1"/>
</dbReference>